<evidence type="ECO:0000256" key="1">
    <source>
        <dbReference type="SAM" id="SignalP"/>
    </source>
</evidence>
<organism evidence="3 4">
    <name type="scientific">Thermosynechococcus vestitus (strain NIES-2133 / IAM M-273 / BP-1)</name>
    <dbReference type="NCBI Taxonomy" id="197221"/>
    <lineage>
        <taxon>Bacteria</taxon>
        <taxon>Bacillati</taxon>
        <taxon>Cyanobacteriota</taxon>
        <taxon>Cyanophyceae</taxon>
        <taxon>Acaryochloridales</taxon>
        <taxon>Thermosynechococcaceae</taxon>
        <taxon>Thermosynechococcus</taxon>
    </lineage>
</organism>
<dbReference type="InterPro" id="IPR011050">
    <property type="entry name" value="Pectin_lyase_fold/virulence"/>
</dbReference>
<sequence length="1422" mass="148638">MLPQFLRTVARHGFISVTSVLSLLATPVLGQITPAPNTTGTTVETVNNQFNIGGGQLSGDGQNLFHLFRDFNVQQGQIANFLSSPQIRNILAGVNSGHPSYINGLLQVTGGNSNLYLLNPGGIVFGPNAQLNLPAAFHASTAQRVHFGNGVFDLNGSNTYSQLNGFPIGFEFANKGILINEGNLRVNAGHSLTLMAHQVINSGTLTAPGGKVNVVAVPESGLVRISQEGMLLSLEIPQERLPADRIIQPTDLPTLLTGGNGYPSVNSVIRNPDGTIRLVHDSTHIPLVTNTAVIGGTIDVSSDTGSGGQITIAGQGSNVALLNAQLTASGLTGGGTILVGGDYLGGTSGTNRLDSSFNTANLFVNSGTSLNADARSQGNGGTVINWANENTHFYGQISARGGSLRGDGGFVEVSGKEYLNFQGTVNTTAANGNTGTLLLDPTDIYIDTSPSNSYIGTDSSIPGFLRFQAYPDSSSSSFLSVATLLSALSSTNVIVTTASGASSPGDIYVLTPVSSSSTNSLTLRANNNIVIEAPISLAGSLILEAGNLITNSSSLNNPINISAANINANTPIQTNGTDITLQASGSILLPSSGNVLSTSGGSISLQSSGGTISLGGIANASAGNIEFRGNTILLNSTSFSGGNISFTGNINGNYPLSITSGGQTTVSGIINTKSLNINTTGNTQLNNVITSSGINLRSTSNIIAGNLQVTQSDGIIRVVSGNNITLGDLLSAGGAIAIFSSSASISTGNINSNGGFVYLDSITGITTGIVTTRGGNFDAVAYRGQLTTGSINTAGSGGSVSLFAPNITTGNIFTNGGSFLAQTGDFPIQTFESTIDSILNGSLTLRGLLTNRAIPSGNLTLGSLATSGGDVNLRGGNISFNWINAGTGGVDIYAENSLRGLSTFNLNGAPTSIFGRSVNIFINNDTPFLVGNPDLNGTAGAIQSVNSIISPPRTLSGLVEVGNIRFENRGSTTSPLSEEEGSPLLQVLSPVTNAPVEVPPEASPILLTPEIEIALDNNDLSFALALLDQRGCEQVTSYLGRTCGVGELSIEDLQKALNEIAKQTGKKPAVLYTLARLDQLDLMMVTPQGEPLYTPVKGVRREQLLKTVEQFTNNVRDPRLVNSRTYLPAAQQLYQWLIAPLRPQLDAQGIETLVFVLDSGMRGIPVAALHDGKGFLVERFSMALVPSLRLTDTRYRSIQRERILAMGASEFLDQSPLPAVPVEVSQIVENLGGGRAFLNEAFTVANFEQQRRQGIYPVIHLATHAEFQPGAPENSYIAFRDGRLNLVQLRQLRLDRPLAELLTLSACRTAVGDLDAELGFAGLAVQAGVKSVLASLWYVSDEGTLALMSGFYNQLNTAPIKAEALREAQLAMLRGEIRLQDNGLLTTRGKIPLPEAVSQGAGDRPLSHPYYWAAFTMVGSPW</sequence>
<proteinExistence type="predicted"/>
<feature type="signal peptide" evidence="1">
    <location>
        <begin position="1"/>
        <end position="30"/>
    </location>
</feature>
<dbReference type="Pfam" id="PF12770">
    <property type="entry name" value="CHAT"/>
    <property type="match status" value="1"/>
</dbReference>
<feature type="domain" description="Filamentous haemagglutinin FhaB/tRNA nuclease CdiA-like TPS" evidence="2">
    <location>
        <begin position="34"/>
        <end position="148"/>
    </location>
</feature>
<dbReference type="RefSeq" id="WP_011057482.1">
    <property type="nucleotide sequence ID" value="NC_004113.1"/>
</dbReference>
<dbReference type="eggNOG" id="COG4995">
    <property type="taxonomic scope" value="Bacteria"/>
</dbReference>
<protein>
    <submittedName>
        <fullName evidence="3">Tlr1645 protein</fullName>
    </submittedName>
</protein>
<gene>
    <name evidence="3" type="ordered locus">tlr1645</name>
</gene>
<dbReference type="InterPro" id="IPR024983">
    <property type="entry name" value="CHAT_dom"/>
</dbReference>
<dbReference type="Proteomes" id="UP000000440">
    <property type="component" value="Chromosome"/>
</dbReference>
<dbReference type="EMBL" id="BA000039">
    <property type="protein sequence ID" value="BAC09197.1"/>
    <property type="molecule type" value="Genomic_DNA"/>
</dbReference>
<dbReference type="Pfam" id="PF05860">
    <property type="entry name" value="TPS"/>
    <property type="match status" value="1"/>
</dbReference>
<dbReference type="NCBIfam" id="TIGR01901">
    <property type="entry name" value="adhes_NPXG"/>
    <property type="match status" value="1"/>
</dbReference>
<dbReference type="SUPFAM" id="SSF51126">
    <property type="entry name" value="Pectin lyase-like"/>
    <property type="match status" value="1"/>
</dbReference>
<dbReference type="EnsemblBacteria" id="BAC09197">
    <property type="protein sequence ID" value="BAC09197"/>
    <property type="gene ID" value="BAC09197"/>
</dbReference>
<dbReference type="InterPro" id="IPR008638">
    <property type="entry name" value="FhaB/CdiA-like_TPS"/>
</dbReference>
<dbReference type="InterPro" id="IPR012334">
    <property type="entry name" value="Pectin_lyas_fold"/>
</dbReference>
<dbReference type="eggNOG" id="COG3210">
    <property type="taxonomic scope" value="Bacteria"/>
</dbReference>
<dbReference type="SMR" id="Q8DIE5"/>
<dbReference type="STRING" id="197221.gene:10748247"/>
<evidence type="ECO:0000313" key="3">
    <source>
        <dbReference type="EMBL" id="BAC09197.1"/>
    </source>
</evidence>
<dbReference type="PATRIC" id="fig|197221.4.peg.1726"/>
<dbReference type="KEGG" id="tel:tlr1645"/>
<name>Q8DIE5_THEVB</name>
<dbReference type="SMART" id="SM00912">
    <property type="entry name" value="Haemagg_act"/>
    <property type="match status" value="1"/>
</dbReference>
<accession>Q8DIE5</accession>
<evidence type="ECO:0000259" key="2">
    <source>
        <dbReference type="SMART" id="SM00912"/>
    </source>
</evidence>
<keyword evidence="1" id="KW-0732">Signal</keyword>
<feature type="chain" id="PRO_5004306751" evidence="1">
    <location>
        <begin position="31"/>
        <end position="1422"/>
    </location>
</feature>
<reference evidence="3 4" key="1">
    <citation type="journal article" date="2002" name="DNA Res.">
        <title>Complete genome structure of the thermophilic cyanobacterium Thermosynechococcus elongatus BP-1.</title>
        <authorList>
            <person name="Nakamura Y."/>
            <person name="Kaneko T."/>
            <person name="Sato S."/>
            <person name="Ikeuchi M."/>
            <person name="Katoh H."/>
            <person name="Sasamoto S."/>
            <person name="Watanabe A."/>
            <person name="Iriguchi M."/>
            <person name="Kawashima K."/>
            <person name="Kimura T."/>
            <person name="Kishida Y."/>
            <person name="Kiyokawa C."/>
            <person name="Kohara M."/>
            <person name="Matsumoto M."/>
            <person name="Matsuno A."/>
            <person name="Nakazaki N."/>
            <person name="Shimpo S."/>
            <person name="Sugimoto M."/>
            <person name="Takeuchi C."/>
            <person name="Yamada M."/>
            <person name="Tabata S."/>
        </authorList>
    </citation>
    <scope>NUCLEOTIDE SEQUENCE [LARGE SCALE GENOMIC DNA]</scope>
    <source>
        <strain evidence="4">IAM M-273 / NIES-2133 / BP-1</strain>
    </source>
</reference>
<keyword evidence="4" id="KW-1185">Reference proteome</keyword>
<evidence type="ECO:0000313" key="4">
    <source>
        <dbReference type="Proteomes" id="UP000000440"/>
    </source>
</evidence>
<dbReference type="Gene3D" id="2.160.20.10">
    <property type="entry name" value="Single-stranded right-handed beta-helix, Pectin lyase-like"/>
    <property type="match status" value="1"/>
</dbReference>